<comment type="caution">
    <text evidence="2">The sequence shown here is derived from an EMBL/GenBank/DDBJ whole genome shotgun (WGS) entry which is preliminary data.</text>
</comment>
<proteinExistence type="predicted"/>
<organism evidence="2 3">
    <name type="scientific">Clostridium oryzae</name>
    <dbReference type="NCBI Taxonomy" id="1450648"/>
    <lineage>
        <taxon>Bacteria</taxon>
        <taxon>Bacillati</taxon>
        <taxon>Bacillota</taxon>
        <taxon>Clostridia</taxon>
        <taxon>Eubacteriales</taxon>
        <taxon>Clostridiaceae</taxon>
        <taxon>Clostridium</taxon>
    </lineage>
</organism>
<accession>A0A1V4I553</accession>
<evidence type="ECO:0000313" key="3">
    <source>
        <dbReference type="Proteomes" id="UP000190080"/>
    </source>
</evidence>
<feature type="compositionally biased region" description="Low complexity" evidence="1">
    <location>
        <begin position="15"/>
        <end position="43"/>
    </location>
</feature>
<evidence type="ECO:0000256" key="1">
    <source>
        <dbReference type="SAM" id="MobiDB-lite"/>
    </source>
</evidence>
<sequence length="102" mass="11637">MSLRIVKFYNSSYCAKNSNKNYSSSNSTNSISNSSKTNSSSASNEDRQNLIKAATHFRALIDSQALSMQQLGKSDNNRLQNMYYQNSYKSFDNSIWGYNEYL</sequence>
<dbReference type="STRING" id="1450648.CLORY_44700"/>
<feature type="region of interest" description="Disordered" evidence="1">
    <location>
        <begin position="15"/>
        <end position="48"/>
    </location>
</feature>
<reference evidence="2 3" key="1">
    <citation type="submission" date="2017-03" db="EMBL/GenBank/DDBJ databases">
        <title>Genome sequence of Clostridium oryzae DSM 28571.</title>
        <authorList>
            <person name="Poehlein A."/>
            <person name="Daniel R."/>
        </authorList>
    </citation>
    <scope>NUCLEOTIDE SEQUENCE [LARGE SCALE GENOMIC DNA]</scope>
    <source>
        <strain evidence="2 3">DSM 28571</strain>
    </source>
</reference>
<gene>
    <name evidence="2" type="ORF">CLORY_44700</name>
</gene>
<name>A0A1V4I553_9CLOT</name>
<evidence type="ECO:0000313" key="2">
    <source>
        <dbReference type="EMBL" id="OPJ55106.1"/>
    </source>
</evidence>
<dbReference type="AlphaFoldDB" id="A0A1V4I553"/>
<protein>
    <submittedName>
        <fullName evidence="2">Uncharacterized protein</fullName>
    </submittedName>
</protein>
<keyword evidence="3" id="KW-1185">Reference proteome</keyword>
<dbReference type="RefSeq" id="WP_079428689.1">
    <property type="nucleotide sequence ID" value="NZ_MZGV01000119.1"/>
</dbReference>
<dbReference type="EMBL" id="MZGV01000119">
    <property type="protein sequence ID" value="OPJ55106.1"/>
    <property type="molecule type" value="Genomic_DNA"/>
</dbReference>
<dbReference type="Proteomes" id="UP000190080">
    <property type="component" value="Unassembled WGS sequence"/>
</dbReference>